<evidence type="ECO:0000256" key="3">
    <source>
        <dbReference type="ARBA" id="ARBA00023274"/>
    </source>
</evidence>
<dbReference type="InterPro" id="IPR041988">
    <property type="entry name" value="Ribosomal_uL24_KOW"/>
</dbReference>
<dbReference type="RefSeq" id="WP_405311176.1">
    <property type="nucleotide sequence ID" value="NZ_CP088155.1"/>
</dbReference>
<dbReference type="Pfam" id="PF17136">
    <property type="entry name" value="ribosomal_L24"/>
    <property type="match status" value="1"/>
</dbReference>
<comment type="similarity">
    <text evidence="1 5 6">Belongs to the universal ribosomal protein uL24 family.</text>
</comment>
<evidence type="ECO:0000259" key="7">
    <source>
        <dbReference type="SMART" id="SM00739"/>
    </source>
</evidence>
<dbReference type="GO" id="GO:0005840">
    <property type="term" value="C:ribosome"/>
    <property type="evidence" value="ECO:0007669"/>
    <property type="project" value="UniProtKB-KW"/>
</dbReference>
<dbReference type="SMART" id="SM00739">
    <property type="entry name" value="KOW"/>
    <property type="match status" value="1"/>
</dbReference>
<dbReference type="HAMAP" id="MF_01326_B">
    <property type="entry name" value="Ribosomal_uL24_B"/>
    <property type="match status" value="1"/>
</dbReference>
<evidence type="ECO:0000313" key="9">
    <source>
        <dbReference type="Proteomes" id="UP001622612"/>
    </source>
</evidence>
<proteinExistence type="inferred from homology"/>
<comment type="function">
    <text evidence="5">One of two assembly initiator proteins, it binds directly to the 5'-end of the 23S rRNA, where it nucleates assembly of the 50S subunit.</text>
</comment>
<keyword evidence="9" id="KW-1185">Reference proteome</keyword>
<keyword evidence="3 5" id="KW-0687">Ribonucleoprotein</keyword>
<comment type="subunit">
    <text evidence="5">Part of the 50S ribosomal subunit.</text>
</comment>
<evidence type="ECO:0000256" key="4">
    <source>
        <dbReference type="ARBA" id="ARBA00035206"/>
    </source>
</evidence>
<feature type="domain" description="KOW" evidence="7">
    <location>
        <begin position="3"/>
        <end position="30"/>
    </location>
</feature>
<dbReference type="Pfam" id="PF00467">
    <property type="entry name" value="KOW"/>
    <property type="match status" value="1"/>
</dbReference>
<dbReference type="InterPro" id="IPR008991">
    <property type="entry name" value="Translation_prot_SH3-like_sf"/>
</dbReference>
<evidence type="ECO:0000256" key="5">
    <source>
        <dbReference type="HAMAP-Rule" id="MF_01326"/>
    </source>
</evidence>
<name>A0ABZ2TKM1_9BACT</name>
<dbReference type="Gene3D" id="2.30.30.30">
    <property type="match status" value="1"/>
</dbReference>
<protein>
    <recommendedName>
        <fullName evidence="4 5">Large ribosomal subunit protein uL24</fullName>
    </recommendedName>
</protein>
<dbReference type="CDD" id="cd06089">
    <property type="entry name" value="KOW_RPL26"/>
    <property type="match status" value="1"/>
</dbReference>
<dbReference type="Proteomes" id="UP001622612">
    <property type="component" value="Chromosome"/>
</dbReference>
<dbReference type="PROSITE" id="PS01108">
    <property type="entry name" value="RIBOSOMAL_L24"/>
    <property type="match status" value="1"/>
</dbReference>
<keyword evidence="2 5" id="KW-0689">Ribosomal protein</keyword>
<dbReference type="PANTHER" id="PTHR12903">
    <property type="entry name" value="MITOCHONDRIAL RIBOSOMAL PROTEIN L24"/>
    <property type="match status" value="1"/>
</dbReference>
<gene>
    <name evidence="5 8" type="primary">rplX</name>
    <name evidence="8" type="ORF">LQ356_02115</name>
</gene>
<dbReference type="InterPro" id="IPR005824">
    <property type="entry name" value="KOW"/>
</dbReference>
<keyword evidence="5" id="KW-0699">rRNA-binding</keyword>
<accession>A0ABZ2TKM1</accession>
<dbReference type="InterPro" id="IPR057264">
    <property type="entry name" value="Ribosomal_uL24_C"/>
</dbReference>
<dbReference type="InterPro" id="IPR005825">
    <property type="entry name" value="Ribosomal_uL24_CS"/>
</dbReference>
<dbReference type="InterPro" id="IPR014722">
    <property type="entry name" value="Rib_uL2_dom2"/>
</dbReference>
<dbReference type="InterPro" id="IPR003256">
    <property type="entry name" value="Ribosomal_uL24"/>
</dbReference>
<dbReference type="EMBL" id="CP088155">
    <property type="protein sequence ID" value="WYM96998.1"/>
    <property type="molecule type" value="Genomic_DNA"/>
</dbReference>
<reference evidence="8" key="1">
    <citation type="submission" date="2021-11" db="EMBL/GenBank/DDBJ databases">
        <title>The first genome sequence of unculturable Mycoplasma faucium obtained by de novo assembly of metagenomic reads.</title>
        <authorList>
            <person name="Sabat A.J."/>
            <person name="Bathoorn E."/>
            <person name="Akkerboom V."/>
            <person name="Friedrich A.W."/>
        </authorList>
    </citation>
    <scope>NUCLEOTIDE SEQUENCE [LARGE SCALE GENOMIC DNA]</scope>
    <source>
        <strain evidence="8">UMCG-MFM1</strain>
    </source>
</reference>
<dbReference type="SUPFAM" id="SSF50104">
    <property type="entry name" value="Translation proteins SH3-like domain"/>
    <property type="match status" value="1"/>
</dbReference>
<sequence length="112" mass="12570">MSKIKKNDMVIILSGEQKGKVGAVLATNYKKELVTVKGINIKVKHHKPTQENQEGKIEKKEFPIHISKVAYMVKKGDASGKGAMHSKIGWKTNKSGIKERFLRKTNRIIGDK</sequence>
<organism evidence="8 9">
    <name type="scientific">Metamycoplasma faucium</name>
    <dbReference type="NCBI Taxonomy" id="56142"/>
    <lineage>
        <taxon>Bacteria</taxon>
        <taxon>Bacillati</taxon>
        <taxon>Mycoplasmatota</taxon>
        <taxon>Mycoplasmoidales</taxon>
        <taxon>Metamycoplasmataceae</taxon>
        <taxon>Metamycoplasma</taxon>
    </lineage>
</organism>
<comment type="function">
    <text evidence="5">One of the proteins that surrounds the polypeptide exit tunnel on the outside of the subunit.</text>
</comment>
<evidence type="ECO:0000313" key="8">
    <source>
        <dbReference type="EMBL" id="WYM96998.1"/>
    </source>
</evidence>
<keyword evidence="5" id="KW-0694">RNA-binding</keyword>
<evidence type="ECO:0000256" key="1">
    <source>
        <dbReference type="ARBA" id="ARBA00010618"/>
    </source>
</evidence>
<evidence type="ECO:0000256" key="6">
    <source>
        <dbReference type="RuleBase" id="RU003477"/>
    </source>
</evidence>
<evidence type="ECO:0000256" key="2">
    <source>
        <dbReference type="ARBA" id="ARBA00022980"/>
    </source>
</evidence>
<dbReference type="NCBIfam" id="TIGR01079">
    <property type="entry name" value="rplX_bact"/>
    <property type="match status" value="1"/>
</dbReference>